<accession>A0A1B7K393</accession>
<keyword evidence="3" id="KW-1185">Reference proteome</keyword>
<comment type="caution">
    <text evidence="2">The sequence shown here is derived from an EMBL/GenBank/DDBJ whole genome shotgun (WGS) entry which is preliminary data.</text>
</comment>
<dbReference type="Proteomes" id="UP000078224">
    <property type="component" value="Unassembled WGS sequence"/>
</dbReference>
<feature type="transmembrane region" description="Helical" evidence="1">
    <location>
        <begin position="35"/>
        <end position="57"/>
    </location>
</feature>
<dbReference type="PATRIC" id="fig|1354272.4.peg.310"/>
<evidence type="ECO:0000256" key="1">
    <source>
        <dbReference type="SAM" id="Phobius"/>
    </source>
</evidence>
<evidence type="ECO:0000313" key="3">
    <source>
        <dbReference type="Proteomes" id="UP000078224"/>
    </source>
</evidence>
<protein>
    <submittedName>
        <fullName evidence="2">Uncharacterized protein</fullName>
    </submittedName>
</protein>
<dbReference type="EMBL" id="LXEW01000009">
    <property type="protein sequence ID" value="OAT54605.1"/>
    <property type="molecule type" value="Genomic_DNA"/>
</dbReference>
<gene>
    <name evidence="2" type="ORF">M998_0299</name>
</gene>
<dbReference type="AlphaFoldDB" id="A0A1B7K393"/>
<reference evidence="2 3" key="1">
    <citation type="submission" date="2016-04" db="EMBL/GenBank/DDBJ databases">
        <title>ATOL: Assembling a taxonomically balanced genome-scale reconstruction of the evolutionary history of the Enterobacteriaceae.</title>
        <authorList>
            <person name="Plunkett G.III."/>
            <person name="Neeno-Eckwall E.C."/>
            <person name="Glasner J.D."/>
            <person name="Perna N.T."/>
        </authorList>
    </citation>
    <scope>NUCLEOTIDE SEQUENCE [LARGE SCALE GENOMIC DNA]</scope>
    <source>
        <strain evidence="2 3">ATCC 35613</strain>
    </source>
</reference>
<sequence length="85" mass="9220">MKGLIVPIVGTGLGIITHGLLVGVSLTKILASSEWVMMSLIGILGAIYLLYLSFSLITSGIRASENQHQNKIKKVTIKDVFMLTY</sequence>
<evidence type="ECO:0000313" key="2">
    <source>
        <dbReference type="EMBL" id="OAT54605.1"/>
    </source>
</evidence>
<keyword evidence="1" id="KW-0812">Transmembrane</keyword>
<organism evidence="2 3">
    <name type="scientific">Providencia heimbachae ATCC 35613</name>
    <dbReference type="NCBI Taxonomy" id="1354272"/>
    <lineage>
        <taxon>Bacteria</taxon>
        <taxon>Pseudomonadati</taxon>
        <taxon>Pseudomonadota</taxon>
        <taxon>Gammaproteobacteria</taxon>
        <taxon>Enterobacterales</taxon>
        <taxon>Morganellaceae</taxon>
        <taxon>Providencia</taxon>
    </lineage>
</organism>
<proteinExistence type="predicted"/>
<keyword evidence="1" id="KW-0472">Membrane</keyword>
<keyword evidence="1" id="KW-1133">Transmembrane helix</keyword>
<name>A0A1B7K393_9GAMM</name>